<dbReference type="NCBIfam" id="NF041551">
    <property type="entry name" value="YlcI_YnfO_N"/>
    <property type="match status" value="1"/>
</dbReference>
<dbReference type="InParanoid" id="A0A1I5ERW6"/>
<name>A0A1I5ERW6_9ACTN</name>
<evidence type="ECO:0000256" key="1">
    <source>
        <dbReference type="SAM" id="MobiDB-lite"/>
    </source>
</evidence>
<keyword evidence="3" id="KW-1185">Reference proteome</keyword>
<reference evidence="2 3" key="1">
    <citation type="submission" date="2016-10" db="EMBL/GenBank/DDBJ databases">
        <authorList>
            <person name="de Groot N.N."/>
        </authorList>
    </citation>
    <scope>NUCLEOTIDE SEQUENCE [LARGE SCALE GENOMIC DNA]</scope>
    <source>
        <strain evidence="2 3">DSM 43067</strain>
    </source>
</reference>
<evidence type="ECO:0008006" key="4">
    <source>
        <dbReference type="Google" id="ProtNLM"/>
    </source>
</evidence>
<sequence length="56" mass="6396">MAGKKRGRPATGKTPNRTVRVPDEVWNEAKEKAEREGKNVSDVVNDCLRRYLRKKG</sequence>
<dbReference type="InterPro" id="IPR010985">
    <property type="entry name" value="Ribbon_hlx_hlx"/>
</dbReference>
<evidence type="ECO:0000313" key="3">
    <source>
        <dbReference type="Proteomes" id="UP000183413"/>
    </source>
</evidence>
<protein>
    <recommendedName>
        <fullName evidence="4">Ribbon-helix-helix protein, copG family</fullName>
    </recommendedName>
</protein>
<dbReference type="RefSeq" id="WP_177287691.1">
    <property type="nucleotide sequence ID" value="NZ_FOVH01000004.1"/>
</dbReference>
<dbReference type="EMBL" id="FOVH01000004">
    <property type="protein sequence ID" value="SFO14217.1"/>
    <property type="molecule type" value="Genomic_DNA"/>
</dbReference>
<dbReference type="AlphaFoldDB" id="A0A1I5ERW6"/>
<accession>A0A1I5ERW6</accession>
<dbReference type="Proteomes" id="UP000183413">
    <property type="component" value="Unassembled WGS sequence"/>
</dbReference>
<organism evidence="2 3">
    <name type="scientific">Actinomadura madurae</name>
    <dbReference type="NCBI Taxonomy" id="1993"/>
    <lineage>
        <taxon>Bacteria</taxon>
        <taxon>Bacillati</taxon>
        <taxon>Actinomycetota</taxon>
        <taxon>Actinomycetes</taxon>
        <taxon>Streptosporangiales</taxon>
        <taxon>Thermomonosporaceae</taxon>
        <taxon>Actinomadura</taxon>
    </lineage>
</organism>
<feature type="compositionally biased region" description="Basic and acidic residues" evidence="1">
    <location>
        <begin position="20"/>
        <end position="39"/>
    </location>
</feature>
<dbReference type="STRING" id="1993.SAMN04489713_104253"/>
<evidence type="ECO:0000313" key="2">
    <source>
        <dbReference type="EMBL" id="SFO14217.1"/>
    </source>
</evidence>
<dbReference type="GO" id="GO:0006355">
    <property type="term" value="P:regulation of DNA-templated transcription"/>
    <property type="evidence" value="ECO:0007669"/>
    <property type="project" value="InterPro"/>
</dbReference>
<proteinExistence type="predicted"/>
<feature type="region of interest" description="Disordered" evidence="1">
    <location>
        <begin position="1"/>
        <end position="39"/>
    </location>
</feature>
<gene>
    <name evidence="2" type="ORF">SAMN04489713_104253</name>
</gene>
<dbReference type="SUPFAM" id="SSF47598">
    <property type="entry name" value="Ribbon-helix-helix"/>
    <property type="match status" value="1"/>
</dbReference>